<evidence type="ECO:0000256" key="1">
    <source>
        <dbReference type="ARBA" id="ARBA00023186"/>
    </source>
</evidence>
<dbReference type="FunFam" id="2.60.260.20:FF:000013">
    <property type="entry name" value="DnaJ subfamily B member 11"/>
    <property type="match status" value="1"/>
</dbReference>
<dbReference type="SUPFAM" id="SSF46565">
    <property type="entry name" value="Chaperone J-domain"/>
    <property type="match status" value="1"/>
</dbReference>
<dbReference type="Gene3D" id="2.60.260.20">
    <property type="entry name" value="Urease metallochaperone UreE, N-terminal domain"/>
    <property type="match status" value="2"/>
</dbReference>
<dbReference type="CDD" id="cd06257">
    <property type="entry name" value="DnaJ"/>
    <property type="match status" value="1"/>
</dbReference>
<dbReference type="EMBL" id="BKCL01000004">
    <property type="protein sequence ID" value="GEQ98037.1"/>
    <property type="molecule type" value="Genomic_DNA"/>
</dbReference>
<dbReference type="PANTHER" id="PTHR43096:SF52">
    <property type="entry name" value="DNAJ HOMOLOG 1, MITOCHONDRIAL-RELATED"/>
    <property type="match status" value="1"/>
</dbReference>
<name>A0A5A7MQ53_9PROT</name>
<keyword evidence="1" id="KW-0143">Chaperone</keyword>
<feature type="domain" description="J" evidence="2">
    <location>
        <begin position="3"/>
        <end position="68"/>
    </location>
</feature>
<dbReference type="PRINTS" id="PR00625">
    <property type="entry name" value="JDOMAIN"/>
</dbReference>
<comment type="caution">
    <text evidence="3">The sequence shown here is derived from an EMBL/GenBank/DDBJ whole genome shotgun (WGS) entry which is preliminary data.</text>
</comment>
<evidence type="ECO:0000313" key="3">
    <source>
        <dbReference type="EMBL" id="GEQ98037.1"/>
    </source>
</evidence>
<dbReference type="GO" id="GO:0005737">
    <property type="term" value="C:cytoplasm"/>
    <property type="evidence" value="ECO:0007669"/>
    <property type="project" value="TreeGrafter"/>
</dbReference>
<evidence type="ECO:0000259" key="2">
    <source>
        <dbReference type="PROSITE" id="PS50076"/>
    </source>
</evidence>
<dbReference type="AlphaFoldDB" id="A0A5A7MQ53"/>
<dbReference type="SUPFAM" id="SSF49493">
    <property type="entry name" value="HSP40/DnaJ peptide-binding domain"/>
    <property type="match status" value="2"/>
</dbReference>
<proteinExistence type="predicted"/>
<dbReference type="InterPro" id="IPR001623">
    <property type="entry name" value="DnaJ_domain"/>
</dbReference>
<dbReference type="CDD" id="cd10747">
    <property type="entry name" value="DnaJ_C"/>
    <property type="match status" value="1"/>
</dbReference>
<dbReference type="Proteomes" id="UP000322084">
    <property type="component" value="Unassembled WGS sequence"/>
</dbReference>
<dbReference type="PANTHER" id="PTHR43096">
    <property type="entry name" value="DNAJ HOMOLOG 1, MITOCHONDRIAL-RELATED"/>
    <property type="match status" value="1"/>
</dbReference>
<dbReference type="PROSITE" id="PS50076">
    <property type="entry name" value="DNAJ_2"/>
    <property type="match status" value="1"/>
</dbReference>
<dbReference type="InterPro" id="IPR036869">
    <property type="entry name" value="J_dom_sf"/>
</dbReference>
<dbReference type="Pfam" id="PF01556">
    <property type="entry name" value="DnaJ_C"/>
    <property type="match status" value="1"/>
</dbReference>
<dbReference type="InterPro" id="IPR002939">
    <property type="entry name" value="DnaJ_C"/>
</dbReference>
<gene>
    <name evidence="3" type="ORF">JCM17844_16740</name>
</gene>
<reference evidence="3 4" key="1">
    <citation type="submission" date="2019-09" db="EMBL/GenBank/DDBJ databases">
        <title>NBRP : Genome information of microbial organism related human and environment.</title>
        <authorList>
            <person name="Hattori M."/>
            <person name="Oshima K."/>
            <person name="Inaba H."/>
            <person name="Suda W."/>
            <person name="Sakamoto M."/>
            <person name="Iino T."/>
            <person name="Kitahara M."/>
            <person name="Oshida Y."/>
            <person name="Iida T."/>
            <person name="Kudo T."/>
            <person name="Itoh T."/>
            <person name="Ohkuma M."/>
        </authorList>
    </citation>
    <scope>NUCLEOTIDE SEQUENCE [LARGE SCALE GENOMIC DNA]</scope>
    <source>
        <strain evidence="3 4">Hi-2</strain>
    </source>
</reference>
<dbReference type="Pfam" id="PF00226">
    <property type="entry name" value="DnaJ"/>
    <property type="match status" value="1"/>
</dbReference>
<protein>
    <submittedName>
        <fullName evidence="3">Molecular chaperone DnaJ</fullName>
    </submittedName>
</protein>
<dbReference type="GO" id="GO:0051082">
    <property type="term" value="F:unfolded protein binding"/>
    <property type="evidence" value="ECO:0007669"/>
    <property type="project" value="InterPro"/>
</dbReference>
<dbReference type="Gene3D" id="1.10.287.110">
    <property type="entry name" value="DnaJ domain"/>
    <property type="match status" value="1"/>
</dbReference>
<dbReference type="InterPro" id="IPR008971">
    <property type="entry name" value="HSP40/DnaJ_pept-bd"/>
</dbReference>
<dbReference type="GO" id="GO:0042026">
    <property type="term" value="P:protein refolding"/>
    <property type="evidence" value="ECO:0007669"/>
    <property type="project" value="TreeGrafter"/>
</dbReference>
<dbReference type="SMART" id="SM00271">
    <property type="entry name" value="DnaJ"/>
    <property type="match status" value="1"/>
</dbReference>
<accession>A0A5A7MQ53</accession>
<organism evidence="3 4">
    <name type="scientific">Iodidimonas gelatinilytica</name>
    <dbReference type="NCBI Taxonomy" id="1236966"/>
    <lineage>
        <taxon>Bacteria</taxon>
        <taxon>Pseudomonadati</taxon>
        <taxon>Pseudomonadota</taxon>
        <taxon>Alphaproteobacteria</taxon>
        <taxon>Iodidimonadales</taxon>
        <taxon>Iodidimonadaceae</taxon>
        <taxon>Iodidimonas</taxon>
    </lineage>
</organism>
<sequence>MKDLYSILGVTKGADDAEIKRAYRKLAKELHPDRNKGNEKIVERFKEVSSAYGILGDKDKRARYDRGEIDENGTERAPYGAGGPGGAGGFSGFRRGGHPGGADFGDAEDVFADLFGFGRSRKPRTQRGQNVVYRLKVGFLDAVLGATRRVTLSNGKTLNVKIPAGVRDGQQIRLSGQGEPGFNGGPAGDALVKVEVEDHPYFTRDDHDILLDLPITLDEAVLGARISVPTTTGTVTLSIPKGASSGKRLRLKGKGISAGGKVGDQYVTLKIILPKTVDSDLEKAIGKWAKSHPYTVRDYLKT</sequence>
<evidence type="ECO:0000313" key="4">
    <source>
        <dbReference type="Proteomes" id="UP000322084"/>
    </source>
</evidence>